<name>A0A0G3XE02_9SPHN</name>
<sequence>MKSKPVVPRQLARDDVEQAVNHYLTEGGQDIALDFVDALEKAFQQIADNPASDSPRWGHDLNLPGLRSSRLQRFSWIVFYLEWDNHIDVWRVLHAQRDIPSWMQDSDET</sequence>
<dbReference type="InterPro" id="IPR007712">
    <property type="entry name" value="RelE/ParE_toxin"/>
</dbReference>
<dbReference type="InterPro" id="IPR035093">
    <property type="entry name" value="RelE/ParE_toxin_dom_sf"/>
</dbReference>
<dbReference type="PATRIC" id="fig|1348774.3.peg.969"/>
<accession>A0A0G3XE02</accession>
<dbReference type="OrthoDB" id="276174at2"/>
<organism evidence="1 2">
    <name type="scientific">Croceicoccus naphthovorans</name>
    <dbReference type="NCBI Taxonomy" id="1348774"/>
    <lineage>
        <taxon>Bacteria</taxon>
        <taxon>Pseudomonadati</taxon>
        <taxon>Pseudomonadota</taxon>
        <taxon>Alphaproteobacteria</taxon>
        <taxon>Sphingomonadales</taxon>
        <taxon>Erythrobacteraceae</taxon>
        <taxon>Croceicoccus</taxon>
    </lineage>
</organism>
<dbReference type="AlphaFoldDB" id="A0A0G3XE02"/>
<evidence type="ECO:0000313" key="1">
    <source>
        <dbReference type="EMBL" id="AKM09427.1"/>
    </source>
</evidence>
<keyword evidence="2" id="KW-1185">Reference proteome</keyword>
<dbReference type="Pfam" id="PF05016">
    <property type="entry name" value="ParE_toxin"/>
    <property type="match status" value="1"/>
</dbReference>
<dbReference type="EMBL" id="CP011770">
    <property type="protein sequence ID" value="AKM09427.1"/>
    <property type="molecule type" value="Genomic_DNA"/>
</dbReference>
<reference evidence="1 2" key="1">
    <citation type="submission" date="2015-06" db="EMBL/GenBank/DDBJ databases">
        <authorList>
            <person name="Zeng Y."/>
            <person name="Huang Y."/>
        </authorList>
    </citation>
    <scope>NUCLEOTIDE SEQUENCE [LARGE SCALE GENOMIC DNA]</scope>
    <source>
        <strain evidence="1 2">PQ-2</strain>
    </source>
</reference>
<dbReference type="Gene3D" id="3.30.2310.20">
    <property type="entry name" value="RelE-like"/>
    <property type="match status" value="1"/>
</dbReference>
<evidence type="ECO:0000313" key="2">
    <source>
        <dbReference type="Proteomes" id="UP000035287"/>
    </source>
</evidence>
<gene>
    <name evidence="1" type="ORF">AB433_04615</name>
</gene>
<dbReference type="Proteomes" id="UP000035287">
    <property type="component" value="Chromosome"/>
</dbReference>
<dbReference type="KEGG" id="cna:AB433_04615"/>
<proteinExistence type="predicted"/>
<protein>
    <submittedName>
        <fullName evidence="1">Plasmid stabilization protein</fullName>
    </submittedName>
</protein>
<dbReference type="RefSeq" id="WP_047820115.1">
    <property type="nucleotide sequence ID" value="NZ_CP011770.1"/>
</dbReference>
<dbReference type="STRING" id="1348774.AB433_04615"/>